<dbReference type="EMBL" id="FOJY01000008">
    <property type="protein sequence ID" value="SFB07558.1"/>
    <property type="molecule type" value="Genomic_DNA"/>
</dbReference>
<dbReference type="SMART" id="SM00388">
    <property type="entry name" value="HisKA"/>
    <property type="match status" value="1"/>
</dbReference>
<dbReference type="SUPFAM" id="SSF55874">
    <property type="entry name" value="ATPase domain of HSP90 chaperone/DNA topoisomerase II/histidine kinase"/>
    <property type="match status" value="1"/>
</dbReference>
<dbReference type="PANTHER" id="PTHR45453">
    <property type="entry name" value="PHOSPHATE REGULON SENSOR PROTEIN PHOR"/>
    <property type="match status" value="1"/>
</dbReference>
<dbReference type="SMART" id="SM00387">
    <property type="entry name" value="HATPase_c"/>
    <property type="match status" value="1"/>
</dbReference>
<accession>A0A1I0Y545</accession>
<evidence type="ECO:0000256" key="7">
    <source>
        <dbReference type="ARBA" id="ARBA00023012"/>
    </source>
</evidence>
<comment type="catalytic activity">
    <reaction evidence="1">
        <text>ATP + protein L-histidine = ADP + protein N-phospho-L-histidine.</text>
        <dbReference type="EC" id="2.7.13.3"/>
    </reaction>
</comment>
<dbReference type="PROSITE" id="PS50109">
    <property type="entry name" value="HIS_KIN"/>
    <property type="match status" value="1"/>
</dbReference>
<dbReference type="InterPro" id="IPR005467">
    <property type="entry name" value="His_kinase_dom"/>
</dbReference>
<dbReference type="InterPro" id="IPR004358">
    <property type="entry name" value="Sig_transdc_His_kin-like_C"/>
</dbReference>
<feature type="domain" description="Histidine kinase" evidence="9">
    <location>
        <begin position="195"/>
        <end position="407"/>
    </location>
</feature>
<name>A0A1I0Y545_9FIRM</name>
<evidence type="ECO:0000313" key="10">
    <source>
        <dbReference type="EMBL" id="SFB07558.1"/>
    </source>
</evidence>
<evidence type="ECO:0000256" key="4">
    <source>
        <dbReference type="ARBA" id="ARBA00022553"/>
    </source>
</evidence>
<dbReference type="CDD" id="cd00082">
    <property type="entry name" value="HisKA"/>
    <property type="match status" value="1"/>
</dbReference>
<gene>
    <name evidence="10" type="ORF">SAMN05216249_10895</name>
</gene>
<proteinExistence type="predicted"/>
<dbReference type="InterPro" id="IPR036097">
    <property type="entry name" value="HisK_dim/P_sf"/>
</dbReference>
<dbReference type="STRING" id="1120918.SAMN05216249_10895"/>
<dbReference type="Pfam" id="PF02518">
    <property type="entry name" value="HATPase_c"/>
    <property type="match status" value="1"/>
</dbReference>
<feature type="transmembrane region" description="Helical" evidence="8">
    <location>
        <begin position="104"/>
        <end position="126"/>
    </location>
</feature>
<evidence type="ECO:0000259" key="9">
    <source>
        <dbReference type="PROSITE" id="PS50109"/>
    </source>
</evidence>
<keyword evidence="8" id="KW-0812">Transmembrane</keyword>
<keyword evidence="6 10" id="KW-0418">Kinase</keyword>
<evidence type="ECO:0000256" key="5">
    <source>
        <dbReference type="ARBA" id="ARBA00022679"/>
    </source>
</evidence>
<evidence type="ECO:0000256" key="3">
    <source>
        <dbReference type="ARBA" id="ARBA00012438"/>
    </source>
</evidence>
<organism evidence="10 11">
    <name type="scientific">Acetitomaculum ruminis DSM 5522</name>
    <dbReference type="NCBI Taxonomy" id="1120918"/>
    <lineage>
        <taxon>Bacteria</taxon>
        <taxon>Bacillati</taxon>
        <taxon>Bacillota</taxon>
        <taxon>Clostridia</taxon>
        <taxon>Lachnospirales</taxon>
        <taxon>Lachnospiraceae</taxon>
        <taxon>Acetitomaculum</taxon>
    </lineage>
</organism>
<evidence type="ECO:0000256" key="8">
    <source>
        <dbReference type="SAM" id="Phobius"/>
    </source>
</evidence>
<keyword evidence="8" id="KW-0472">Membrane</keyword>
<dbReference type="GO" id="GO:0004721">
    <property type="term" value="F:phosphoprotein phosphatase activity"/>
    <property type="evidence" value="ECO:0007669"/>
    <property type="project" value="TreeGrafter"/>
</dbReference>
<dbReference type="Gene3D" id="1.10.287.130">
    <property type="match status" value="1"/>
</dbReference>
<dbReference type="GO" id="GO:0000155">
    <property type="term" value="F:phosphorelay sensor kinase activity"/>
    <property type="evidence" value="ECO:0007669"/>
    <property type="project" value="InterPro"/>
</dbReference>
<dbReference type="CDD" id="cd00075">
    <property type="entry name" value="HATPase"/>
    <property type="match status" value="1"/>
</dbReference>
<comment type="subcellular location">
    <subcellularLocation>
        <location evidence="2">Membrane</location>
    </subcellularLocation>
</comment>
<keyword evidence="8" id="KW-1133">Transmembrane helix</keyword>
<keyword evidence="7" id="KW-0902">Two-component regulatory system</keyword>
<dbReference type="RefSeq" id="WP_092872101.1">
    <property type="nucleotide sequence ID" value="NZ_FOJY01000008.1"/>
</dbReference>
<protein>
    <recommendedName>
        <fullName evidence="3">histidine kinase</fullName>
        <ecNumber evidence="3">2.7.13.3</ecNumber>
    </recommendedName>
</protein>
<dbReference type="Gene3D" id="3.30.565.10">
    <property type="entry name" value="Histidine kinase-like ATPase, C-terminal domain"/>
    <property type="match status" value="1"/>
</dbReference>
<keyword evidence="5" id="KW-0808">Transferase</keyword>
<dbReference type="SUPFAM" id="SSF47384">
    <property type="entry name" value="Homodimeric domain of signal transducing histidine kinase"/>
    <property type="match status" value="1"/>
</dbReference>
<dbReference type="InterPro" id="IPR050351">
    <property type="entry name" value="BphY/WalK/GraS-like"/>
</dbReference>
<dbReference type="PANTHER" id="PTHR45453:SF1">
    <property type="entry name" value="PHOSPHATE REGULON SENSOR PROTEIN PHOR"/>
    <property type="match status" value="1"/>
</dbReference>
<dbReference type="PRINTS" id="PR00344">
    <property type="entry name" value="BCTRLSENSOR"/>
</dbReference>
<dbReference type="InterPro" id="IPR003594">
    <property type="entry name" value="HATPase_dom"/>
</dbReference>
<dbReference type="AlphaFoldDB" id="A0A1I0Y545"/>
<keyword evidence="4" id="KW-0597">Phosphoprotein</keyword>
<evidence type="ECO:0000313" key="11">
    <source>
        <dbReference type="Proteomes" id="UP000198838"/>
    </source>
</evidence>
<evidence type="ECO:0000256" key="6">
    <source>
        <dbReference type="ARBA" id="ARBA00022777"/>
    </source>
</evidence>
<dbReference type="EC" id="2.7.13.3" evidence="3"/>
<dbReference type="OrthoDB" id="9780718at2"/>
<dbReference type="GO" id="GO:0005886">
    <property type="term" value="C:plasma membrane"/>
    <property type="evidence" value="ECO:0007669"/>
    <property type="project" value="TreeGrafter"/>
</dbReference>
<dbReference type="Proteomes" id="UP000198838">
    <property type="component" value="Unassembled WGS sequence"/>
</dbReference>
<reference evidence="10 11" key="1">
    <citation type="submission" date="2016-10" db="EMBL/GenBank/DDBJ databases">
        <authorList>
            <person name="de Groot N.N."/>
        </authorList>
    </citation>
    <scope>NUCLEOTIDE SEQUENCE [LARGE SCALE GENOMIC DNA]</scope>
    <source>
        <strain evidence="10 11">DSM 5522</strain>
    </source>
</reference>
<dbReference type="InterPro" id="IPR003661">
    <property type="entry name" value="HisK_dim/P_dom"/>
</dbReference>
<feature type="transmembrane region" description="Helical" evidence="8">
    <location>
        <begin position="7"/>
        <end position="27"/>
    </location>
</feature>
<keyword evidence="11" id="KW-1185">Reference proteome</keyword>
<dbReference type="Pfam" id="PF00512">
    <property type="entry name" value="HisKA"/>
    <property type="match status" value="1"/>
</dbReference>
<evidence type="ECO:0000256" key="2">
    <source>
        <dbReference type="ARBA" id="ARBA00004370"/>
    </source>
</evidence>
<dbReference type="GO" id="GO:0016036">
    <property type="term" value="P:cellular response to phosphate starvation"/>
    <property type="evidence" value="ECO:0007669"/>
    <property type="project" value="TreeGrafter"/>
</dbReference>
<dbReference type="InterPro" id="IPR036890">
    <property type="entry name" value="HATPase_C_sf"/>
</dbReference>
<evidence type="ECO:0000256" key="1">
    <source>
        <dbReference type="ARBA" id="ARBA00000085"/>
    </source>
</evidence>
<sequence length="407" mass="47276">MNKFKKVRVAFVISQLLIILLVNIFVLKNQTDVKNRSYLVDVKRIVDCLNNGQSLEDINLDDYKYIINITPYIKGEHIKNEYTIEEINGVLYKFEYIRDENDKIILVMNLSLFVMLIFSLFILLYLEKKVIRPFSNITHLPGELAKGNLVIPILEEKSKFFGKFLWGMDMLRQKLEDDKKNELELLKDRKTLVLSLSHDIKTPLWAIDLYTKALMNNLYEDENKKRQALVGIEKNTLEIKKFVNEITNATKNDFLALKVNNGEVYLFDILLEIKNYYTAKAKLSYTSFTIDKVNNCLVYGDKDRIVEVMQNILENAIKYGDGKEIRISFDEEEDCQLITISNTGNTLKKEEMTNLFESFYRGSNSKKVSGSGLGLYICKELMHKMDGDIFAKSQSGIFKITLVLKKY</sequence>